<dbReference type="SUPFAM" id="SSF89447">
    <property type="entry name" value="AbrB/MazE/MraZ-like"/>
    <property type="match status" value="1"/>
</dbReference>
<reference evidence="1 2" key="1">
    <citation type="submission" date="2012-09" db="EMBL/GenBank/DDBJ databases">
        <title>Draft Genome Sequences of 6 Strains from Genus Thauera.</title>
        <authorList>
            <person name="Liu B."/>
            <person name="Shapleigh J.P."/>
            <person name="Frostegard A.H."/>
        </authorList>
    </citation>
    <scope>NUCLEOTIDE SEQUENCE [LARGE SCALE GENOMIC DNA]</scope>
    <source>
        <strain evidence="1 2">S2</strain>
    </source>
</reference>
<accession>N6XVU7</accession>
<sequence length="79" mass="8963">MGIATGSIFENNRTQAVRLPAETRFPPEVRKVAVRVRGVERILAPVDRTWDSFFLAAEGVSEDFLPERASQQQDEREAF</sequence>
<dbReference type="Proteomes" id="UP000013042">
    <property type="component" value="Unassembled WGS sequence"/>
</dbReference>
<protein>
    <submittedName>
        <fullName evidence="1">Putative virulence-associated protein</fullName>
    </submittedName>
</protein>
<dbReference type="NCBIfam" id="NF040493">
    <property type="entry name" value="TA_anti_VapB"/>
    <property type="match status" value="1"/>
</dbReference>
<dbReference type="InterPro" id="IPR037914">
    <property type="entry name" value="SpoVT-AbrB_sf"/>
</dbReference>
<dbReference type="PANTHER" id="PTHR37550:SF3">
    <property type="entry name" value="ANTITOXIN VAPB1"/>
    <property type="match status" value="1"/>
</dbReference>
<dbReference type="Gene3D" id="2.10.260.10">
    <property type="match status" value="1"/>
</dbReference>
<evidence type="ECO:0000313" key="1">
    <source>
        <dbReference type="EMBL" id="ENO74347.1"/>
    </source>
</evidence>
<dbReference type="InterPro" id="IPR051734">
    <property type="entry name" value="VapB_TA_antitoxins"/>
</dbReference>
<gene>
    <name evidence="1" type="ORF">C665_20029</name>
</gene>
<name>N6XVU7_THASP</name>
<evidence type="ECO:0000313" key="2">
    <source>
        <dbReference type="Proteomes" id="UP000013042"/>
    </source>
</evidence>
<comment type="caution">
    <text evidence="1">The sequence shown here is derived from an EMBL/GenBank/DDBJ whole genome shotgun (WGS) entry which is preliminary data.</text>
</comment>
<dbReference type="PANTHER" id="PTHR37550">
    <property type="entry name" value="ANTITOXIN VAPB1"/>
    <property type="match status" value="1"/>
</dbReference>
<dbReference type="InterPro" id="IPR047976">
    <property type="entry name" value="Anti_VapB2-like"/>
</dbReference>
<dbReference type="RefSeq" id="WP_004330481.1">
    <property type="nucleotide sequence ID" value="NZ_AMXD01000299.1"/>
</dbReference>
<dbReference type="AlphaFoldDB" id="N6XVU7"/>
<organism evidence="1 2">
    <name type="scientific">Thauera aminoaromatica S2</name>
    <dbReference type="NCBI Taxonomy" id="1234381"/>
    <lineage>
        <taxon>Bacteria</taxon>
        <taxon>Pseudomonadati</taxon>
        <taxon>Pseudomonadota</taxon>
        <taxon>Betaproteobacteria</taxon>
        <taxon>Rhodocyclales</taxon>
        <taxon>Zoogloeaceae</taxon>
        <taxon>Thauera</taxon>
    </lineage>
</organism>
<dbReference type="EMBL" id="AMXD01000299">
    <property type="protein sequence ID" value="ENO74347.1"/>
    <property type="molecule type" value="Genomic_DNA"/>
</dbReference>
<proteinExistence type="predicted"/>